<protein>
    <submittedName>
        <fullName evidence="2">Uncharacterized protein</fullName>
    </submittedName>
</protein>
<reference evidence="2 3" key="1">
    <citation type="submission" date="2018-02" db="EMBL/GenBank/DDBJ databases">
        <title>Genome sequence of the basidiomycete white-rot fungus Phlebia centrifuga.</title>
        <authorList>
            <person name="Granchi Z."/>
            <person name="Peng M."/>
            <person name="de Vries R.P."/>
            <person name="Hilden K."/>
            <person name="Makela M.R."/>
            <person name="Grigoriev I."/>
            <person name="Riley R."/>
        </authorList>
    </citation>
    <scope>NUCLEOTIDE SEQUENCE [LARGE SCALE GENOMIC DNA]</scope>
    <source>
        <strain evidence="2 3">FBCC195</strain>
    </source>
</reference>
<dbReference type="EMBL" id="MLYV02000669">
    <property type="protein sequence ID" value="PSR80101.1"/>
    <property type="molecule type" value="Genomic_DNA"/>
</dbReference>
<dbReference type="Proteomes" id="UP000186601">
    <property type="component" value="Unassembled WGS sequence"/>
</dbReference>
<feature type="transmembrane region" description="Helical" evidence="1">
    <location>
        <begin position="26"/>
        <end position="43"/>
    </location>
</feature>
<keyword evidence="1" id="KW-1133">Transmembrane helix</keyword>
<gene>
    <name evidence="2" type="ORF">PHLCEN_2v6802</name>
</gene>
<keyword evidence="3" id="KW-1185">Reference proteome</keyword>
<evidence type="ECO:0000313" key="3">
    <source>
        <dbReference type="Proteomes" id="UP000186601"/>
    </source>
</evidence>
<dbReference type="OrthoDB" id="5389493at2759"/>
<dbReference type="AlphaFoldDB" id="A0A2R6NYD5"/>
<sequence>MVNPGDTGGRTGIFLLLGRILKYRNVMRLIITVTITLGIYGGWEYGGWIKPPFILLVIGVMCLISEAYLVSTANNLPTVGSLPPLNVFQLLIQPYLFVQQNHAPLFYSLAALPEFIAVMMFMVPGLVPSKIELLECVNASKSARVADLWILPMTHEPRYYAPIVLKLVECSK</sequence>
<proteinExistence type="predicted"/>
<keyword evidence="1" id="KW-0812">Transmembrane</keyword>
<organism evidence="2 3">
    <name type="scientific">Hermanssonia centrifuga</name>
    <dbReference type="NCBI Taxonomy" id="98765"/>
    <lineage>
        <taxon>Eukaryota</taxon>
        <taxon>Fungi</taxon>
        <taxon>Dikarya</taxon>
        <taxon>Basidiomycota</taxon>
        <taxon>Agaricomycotina</taxon>
        <taxon>Agaricomycetes</taxon>
        <taxon>Polyporales</taxon>
        <taxon>Meruliaceae</taxon>
        <taxon>Hermanssonia</taxon>
    </lineage>
</organism>
<name>A0A2R6NYD5_9APHY</name>
<feature type="transmembrane region" description="Helical" evidence="1">
    <location>
        <begin position="49"/>
        <end position="70"/>
    </location>
</feature>
<evidence type="ECO:0000256" key="1">
    <source>
        <dbReference type="SAM" id="Phobius"/>
    </source>
</evidence>
<evidence type="ECO:0000313" key="2">
    <source>
        <dbReference type="EMBL" id="PSR80101.1"/>
    </source>
</evidence>
<comment type="caution">
    <text evidence="2">The sequence shown here is derived from an EMBL/GenBank/DDBJ whole genome shotgun (WGS) entry which is preliminary data.</text>
</comment>
<accession>A0A2R6NYD5</accession>
<feature type="transmembrane region" description="Helical" evidence="1">
    <location>
        <begin position="104"/>
        <end position="123"/>
    </location>
</feature>
<keyword evidence="1" id="KW-0472">Membrane</keyword>